<protein>
    <recommendedName>
        <fullName evidence="2">NEL domain-containing protein</fullName>
    </recommendedName>
</protein>
<evidence type="ECO:0000313" key="3">
    <source>
        <dbReference type="EMBL" id="MBN2977702.1"/>
    </source>
</evidence>
<comment type="caution">
    <text evidence="3">The sequence shown here is derived from an EMBL/GenBank/DDBJ whole genome shotgun (WGS) entry which is preliminary data.</text>
</comment>
<evidence type="ECO:0000256" key="1">
    <source>
        <dbReference type="PROSITE-ProRule" id="PRU01398"/>
    </source>
</evidence>
<comment type="caution">
    <text evidence="1">Lacks conserved residue(s) required for the propagation of feature annotation.</text>
</comment>
<feature type="domain" description="NEL" evidence="2">
    <location>
        <begin position="1"/>
        <end position="134"/>
    </location>
</feature>
<comment type="similarity">
    <text evidence="1">Belongs to the LRR-containing bacterial E3 ligase family.</text>
</comment>
<evidence type="ECO:0000259" key="2">
    <source>
        <dbReference type="PROSITE" id="PS52053"/>
    </source>
</evidence>
<dbReference type="GO" id="GO:0016567">
    <property type="term" value="P:protein ubiquitination"/>
    <property type="evidence" value="ECO:0007669"/>
    <property type="project" value="InterPro"/>
</dbReference>
<reference evidence="3 4" key="2">
    <citation type="journal article" date="2023" name="Plant Pathol.">
        <title>Dismantling and reorganizing Pseudomonas marginalis sensu#lato.</title>
        <authorList>
            <person name="Sawada H."/>
            <person name="Fujikawa T."/>
            <person name="Satou M."/>
        </authorList>
    </citation>
    <scope>NUCLEOTIDE SEQUENCE [LARGE SCALE GENOMIC DNA]</scope>
    <source>
        <strain evidence="3 4">MAFF 301381</strain>
    </source>
</reference>
<dbReference type="Gene3D" id="1.20.58.360">
    <property type="entry name" value="Shigella T3SS effector IpaH defines"/>
    <property type="match status" value="1"/>
</dbReference>
<dbReference type="Pfam" id="PF14496">
    <property type="entry name" value="NEL"/>
    <property type="match status" value="1"/>
</dbReference>
<evidence type="ECO:0000313" key="4">
    <source>
        <dbReference type="Proteomes" id="UP001154860"/>
    </source>
</evidence>
<dbReference type="GO" id="GO:0005576">
    <property type="term" value="C:extracellular region"/>
    <property type="evidence" value="ECO:0007669"/>
    <property type="project" value="UniProtKB-UniRule"/>
</dbReference>
<organism evidence="3 4">
    <name type="scientific">Pseudomonas lactucae</name>
    <dbReference type="NCBI Taxonomy" id="2813360"/>
    <lineage>
        <taxon>Bacteria</taxon>
        <taxon>Pseudomonadati</taxon>
        <taxon>Pseudomonadota</taxon>
        <taxon>Gammaproteobacteria</taxon>
        <taxon>Pseudomonadales</taxon>
        <taxon>Pseudomonadaceae</taxon>
        <taxon>Pseudomonas</taxon>
    </lineage>
</organism>
<gene>
    <name evidence="3" type="ORF">JWR99_17800</name>
</gene>
<dbReference type="GO" id="GO:0004842">
    <property type="term" value="F:ubiquitin-protein transferase activity"/>
    <property type="evidence" value="ECO:0007669"/>
    <property type="project" value="InterPro"/>
</dbReference>
<proteinExistence type="inferred from homology"/>
<dbReference type="RefSeq" id="WP_143480934.1">
    <property type="nucleotide sequence ID" value="NZ_JAFHKI010000063.1"/>
</dbReference>
<accession>A0A9X0YEJ0</accession>
<dbReference type="InterPro" id="IPR029487">
    <property type="entry name" value="NEL_dom"/>
</dbReference>
<keyword evidence="1" id="KW-1035">Host cytoplasm</keyword>
<reference evidence="3 4" key="1">
    <citation type="journal article" date="2021" name="Int. J. Syst. Evol. Microbiol.">
        <title>Pseudomonas lactucae sp. nov., a pathogen causing bacterial rot of lettuce in Japan.</title>
        <authorList>
            <person name="Sawada H."/>
            <person name="Fujikawa T."/>
            <person name="Satou M."/>
        </authorList>
    </citation>
    <scope>NUCLEOTIDE SEQUENCE [LARGE SCALE GENOMIC DNA]</scope>
    <source>
        <strain evidence="3 4">MAFF 301381</strain>
    </source>
</reference>
<keyword evidence="4" id="KW-1185">Reference proteome</keyword>
<dbReference type="PROSITE" id="PS52053">
    <property type="entry name" value="NEL"/>
    <property type="match status" value="1"/>
</dbReference>
<sequence length="134" mass="15611">MPSRRMSGARPFFILSNLRHTKDFTQNLAQVSKNELDQAYTAIIQAQGTPAFIEQLLTRPYWMTYLEEKYADDFSRLHTRLTEQSEALELRYPDFGEAYFAEIQTLGNQGKAERQQLARDLSRREMIELGQTLS</sequence>
<keyword evidence="1" id="KW-0964">Secreted</keyword>
<dbReference type="AlphaFoldDB" id="A0A9X0YEJ0"/>
<dbReference type="Proteomes" id="UP001154860">
    <property type="component" value="Unassembled WGS sequence"/>
</dbReference>
<dbReference type="EMBL" id="JAFHKJ010000076">
    <property type="protein sequence ID" value="MBN2977702.1"/>
    <property type="molecule type" value="Genomic_DNA"/>
</dbReference>
<name>A0A9X0YEJ0_9PSED</name>
<keyword evidence="1" id="KW-0833">Ubl conjugation pathway</keyword>